<gene>
    <name evidence="2" type="ORF">E5676_scaffold287G00390</name>
</gene>
<reference evidence="2 3" key="1">
    <citation type="submission" date="2019-08" db="EMBL/GenBank/DDBJ databases">
        <title>Draft genome sequences of two oriental melons (Cucumis melo L. var makuwa).</title>
        <authorList>
            <person name="Kwon S.-Y."/>
        </authorList>
    </citation>
    <scope>NUCLEOTIDE SEQUENCE [LARGE SCALE GENOMIC DNA]</scope>
    <source>
        <strain evidence="3">cv. Chang Bougi</strain>
        <tissue evidence="2">Leaf</tissue>
    </source>
</reference>
<accession>A0A5D3C2N6</accession>
<dbReference type="Proteomes" id="UP000321947">
    <property type="component" value="Unassembled WGS sequence"/>
</dbReference>
<dbReference type="InterPro" id="IPR005162">
    <property type="entry name" value="Retrotrans_gag_dom"/>
</dbReference>
<evidence type="ECO:0000259" key="1">
    <source>
        <dbReference type="Pfam" id="PF03732"/>
    </source>
</evidence>
<evidence type="ECO:0000313" key="3">
    <source>
        <dbReference type="Proteomes" id="UP000321947"/>
    </source>
</evidence>
<protein>
    <recommendedName>
        <fullName evidence="1">Retrotransposon gag domain-containing protein</fullName>
    </recommendedName>
</protein>
<dbReference type="EMBL" id="SSTD01013634">
    <property type="protein sequence ID" value="TYK06183.1"/>
    <property type="molecule type" value="Genomic_DNA"/>
</dbReference>
<proteinExistence type="predicted"/>
<sequence length="135" mass="15889">MRAMANQALVGGACPVSRYFKATNTVTEEAKVTLVMMHLSEDAKLWWRSRYVDIKKGRCIINTWDALKKELHLQFFPDNVEILARRKLRELKHTCNIREYVKQFAGLMLDIRDTYEKDSFLLCRRAETAYEDKVI</sequence>
<organism evidence="2 3">
    <name type="scientific">Cucumis melo var. makuwa</name>
    <name type="common">Oriental melon</name>
    <dbReference type="NCBI Taxonomy" id="1194695"/>
    <lineage>
        <taxon>Eukaryota</taxon>
        <taxon>Viridiplantae</taxon>
        <taxon>Streptophyta</taxon>
        <taxon>Embryophyta</taxon>
        <taxon>Tracheophyta</taxon>
        <taxon>Spermatophyta</taxon>
        <taxon>Magnoliopsida</taxon>
        <taxon>eudicotyledons</taxon>
        <taxon>Gunneridae</taxon>
        <taxon>Pentapetalae</taxon>
        <taxon>rosids</taxon>
        <taxon>fabids</taxon>
        <taxon>Cucurbitales</taxon>
        <taxon>Cucurbitaceae</taxon>
        <taxon>Benincaseae</taxon>
        <taxon>Cucumis</taxon>
    </lineage>
</organism>
<name>A0A5D3C2N6_CUCMM</name>
<dbReference type="AlphaFoldDB" id="A0A5D3C2N6"/>
<evidence type="ECO:0000313" key="2">
    <source>
        <dbReference type="EMBL" id="TYK06183.1"/>
    </source>
</evidence>
<feature type="domain" description="Retrotransposon gag" evidence="1">
    <location>
        <begin position="34"/>
        <end position="117"/>
    </location>
</feature>
<comment type="caution">
    <text evidence="2">The sequence shown here is derived from an EMBL/GenBank/DDBJ whole genome shotgun (WGS) entry which is preliminary data.</text>
</comment>
<dbReference type="Pfam" id="PF03732">
    <property type="entry name" value="Retrotrans_gag"/>
    <property type="match status" value="1"/>
</dbReference>